<protein>
    <submittedName>
        <fullName evidence="1">Glycine-rich RNA-binding protein 4-like</fullName>
    </submittedName>
</protein>
<evidence type="ECO:0000313" key="1">
    <source>
        <dbReference type="EMBL" id="MBX12483.1"/>
    </source>
</evidence>
<dbReference type="EMBL" id="GGEC01031999">
    <property type="protein sequence ID" value="MBX12483.1"/>
    <property type="molecule type" value="Transcribed_RNA"/>
</dbReference>
<sequence>MKGKVEVVQKRRRKPRGAAARDAVALIAMMRITTRAFS</sequence>
<name>A0A2P2L3D2_RHIMU</name>
<reference evidence="1" key="1">
    <citation type="submission" date="2018-02" db="EMBL/GenBank/DDBJ databases">
        <title>Rhizophora mucronata_Transcriptome.</title>
        <authorList>
            <person name="Meera S.P."/>
            <person name="Sreeshan A."/>
            <person name="Augustine A."/>
        </authorList>
    </citation>
    <scope>NUCLEOTIDE SEQUENCE</scope>
    <source>
        <tissue evidence="1">Leaf</tissue>
    </source>
</reference>
<organism evidence="1">
    <name type="scientific">Rhizophora mucronata</name>
    <name type="common">Asiatic mangrove</name>
    <dbReference type="NCBI Taxonomy" id="61149"/>
    <lineage>
        <taxon>Eukaryota</taxon>
        <taxon>Viridiplantae</taxon>
        <taxon>Streptophyta</taxon>
        <taxon>Embryophyta</taxon>
        <taxon>Tracheophyta</taxon>
        <taxon>Spermatophyta</taxon>
        <taxon>Magnoliopsida</taxon>
        <taxon>eudicotyledons</taxon>
        <taxon>Gunneridae</taxon>
        <taxon>Pentapetalae</taxon>
        <taxon>rosids</taxon>
        <taxon>fabids</taxon>
        <taxon>Malpighiales</taxon>
        <taxon>Rhizophoraceae</taxon>
        <taxon>Rhizophora</taxon>
    </lineage>
</organism>
<accession>A0A2P2L3D2</accession>
<proteinExistence type="predicted"/>
<dbReference type="AlphaFoldDB" id="A0A2P2L3D2"/>